<keyword evidence="8" id="KW-0139">CF(1)</keyword>
<proteinExistence type="inferred from homology"/>
<evidence type="ECO:0000256" key="3">
    <source>
        <dbReference type="ARBA" id="ARBA00007681"/>
    </source>
</evidence>
<dbReference type="Gene3D" id="1.10.287.80">
    <property type="entry name" value="ATP synthase, gamma subunit, helix hairpin domain"/>
    <property type="match status" value="1"/>
</dbReference>
<evidence type="ECO:0000256" key="8">
    <source>
        <dbReference type="ARBA" id="ARBA00023196"/>
    </source>
</evidence>
<accession>A0ABT0B287</accession>
<organism evidence="10 11">
    <name type="scientific">Novosphingobium album</name>
    <name type="common">ex Hu et al. 2023</name>
    <dbReference type="NCBI Taxonomy" id="2930093"/>
    <lineage>
        <taxon>Bacteria</taxon>
        <taxon>Pseudomonadati</taxon>
        <taxon>Pseudomonadota</taxon>
        <taxon>Alphaproteobacteria</taxon>
        <taxon>Sphingomonadales</taxon>
        <taxon>Sphingomonadaceae</taxon>
        <taxon>Novosphingobium</taxon>
    </lineage>
</organism>
<evidence type="ECO:0000256" key="9">
    <source>
        <dbReference type="ARBA" id="ARBA00023310"/>
    </source>
</evidence>
<reference evidence="10" key="1">
    <citation type="submission" date="2022-03" db="EMBL/GenBank/DDBJ databases">
        <title>Identification of a novel bacterium isolated from mangrove sediments.</title>
        <authorList>
            <person name="Pan X."/>
        </authorList>
    </citation>
    <scope>NUCLEOTIDE SEQUENCE</scope>
    <source>
        <strain evidence="10">B2580</strain>
    </source>
</reference>
<evidence type="ECO:0000256" key="7">
    <source>
        <dbReference type="ARBA" id="ARBA00023136"/>
    </source>
</evidence>
<dbReference type="PRINTS" id="PR00126">
    <property type="entry name" value="ATPASEGAMMA"/>
</dbReference>
<dbReference type="PANTHER" id="PTHR11693:SF22">
    <property type="entry name" value="ATP SYNTHASE SUBUNIT GAMMA, MITOCHONDRIAL"/>
    <property type="match status" value="1"/>
</dbReference>
<keyword evidence="9" id="KW-0066">ATP synthesis</keyword>
<evidence type="ECO:0000256" key="5">
    <source>
        <dbReference type="ARBA" id="ARBA00022781"/>
    </source>
</evidence>
<comment type="subcellular location">
    <subcellularLocation>
        <location evidence="2">Membrane</location>
        <topology evidence="2">Peripheral membrane protein</topology>
    </subcellularLocation>
</comment>
<name>A0ABT0B287_9SPHN</name>
<gene>
    <name evidence="10" type="ORF">MTR64_11315</name>
</gene>
<evidence type="ECO:0000313" key="10">
    <source>
        <dbReference type="EMBL" id="MCJ2179157.1"/>
    </source>
</evidence>
<dbReference type="EMBL" id="JALHLE010000016">
    <property type="protein sequence ID" value="MCJ2179157.1"/>
    <property type="molecule type" value="Genomic_DNA"/>
</dbReference>
<evidence type="ECO:0000313" key="11">
    <source>
        <dbReference type="Proteomes" id="UP001162880"/>
    </source>
</evidence>
<comment type="function">
    <text evidence="1">Produces ATP from ADP in the presence of a proton gradient across the membrane. The gamma chain is believed to be important in regulating ATPase activity and the flow of protons through the CF(0) complex.</text>
</comment>
<dbReference type="Pfam" id="PF00231">
    <property type="entry name" value="ATP-synt"/>
    <property type="match status" value="1"/>
</dbReference>
<comment type="similarity">
    <text evidence="3">Belongs to the ATPase gamma chain family.</text>
</comment>
<evidence type="ECO:0000256" key="2">
    <source>
        <dbReference type="ARBA" id="ARBA00004170"/>
    </source>
</evidence>
<evidence type="ECO:0000256" key="1">
    <source>
        <dbReference type="ARBA" id="ARBA00003456"/>
    </source>
</evidence>
<sequence>MAERLSDVEARIDSVRQLSSVISAMRGIAAVRSSEANARLAGIREYAQTIGSAIAQALALYSDDGTAPGGGEGVGGRVLVLALCAEQGFVGAFNTHVLDEVQALAETLGTERMDLLIAGSRGVGAARERGLEPVDCLAMAGHADQLAALANRLADRLFARLQEGTVSRVVVVSARPDDTHTAPYRVAAQTVIPFDFARFPPANLAQPPLVHLPAPLLLARLTDEYVFAQLCEAVTLSYAAENDARMRAMIAARENVARKLDELTATSRRLRQEQITEELIELAGAVRT</sequence>
<protein>
    <submittedName>
        <fullName evidence="10">F0F1 ATP synthase subunit gamma</fullName>
    </submittedName>
</protein>
<evidence type="ECO:0000256" key="4">
    <source>
        <dbReference type="ARBA" id="ARBA00022448"/>
    </source>
</evidence>
<evidence type="ECO:0000256" key="6">
    <source>
        <dbReference type="ARBA" id="ARBA00023065"/>
    </source>
</evidence>
<keyword evidence="4" id="KW-0813">Transport</keyword>
<keyword evidence="11" id="KW-1185">Reference proteome</keyword>
<dbReference type="RefSeq" id="WP_243993841.1">
    <property type="nucleotide sequence ID" value="NZ_JALHLE010000016.1"/>
</dbReference>
<dbReference type="SUPFAM" id="SSF52943">
    <property type="entry name" value="ATP synthase (F1-ATPase), gamma subunit"/>
    <property type="match status" value="1"/>
</dbReference>
<comment type="caution">
    <text evidence="10">The sequence shown here is derived from an EMBL/GenBank/DDBJ whole genome shotgun (WGS) entry which is preliminary data.</text>
</comment>
<keyword evidence="5" id="KW-0375">Hydrogen ion transport</keyword>
<dbReference type="InterPro" id="IPR000131">
    <property type="entry name" value="ATP_synth_F1_gsu"/>
</dbReference>
<dbReference type="InterPro" id="IPR035968">
    <property type="entry name" value="ATP_synth_F1_ATPase_gsu"/>
</dbReference>
<dbReference type="Proteomes" id="UP001162880">
    <property type="component" value="Unassembled WGS sequence"/>
</dbReference>
<keyword evidence="6" id="KW-0406">Ion transport</keyword>
<keyword evidence="7" id="KW-0472">Membrane</keyword>
<dbReference type="PANTHER" id="PTHR11693">
    <property type="entry name" value="ATP SYNTHASE GAMMA CHAIN"/>
    <property type="match status" value="1"/>
</dbReference>
<dbReference type="Gene3D" id="3.40.1380.10">
    <property type="match status" value="1"/>
</dbReference>